<feature type="domain" description="PID" evidence="1">
    <location>
        <begin position="286"/>
        <end position="401"/>
    </location>
</feature>
<feature type="non-terminal residue" evidence="2">
    <location>
        <position position="1"/>
    </location>
</feature>
<dbReference type="InterPro" id="IPR036034">
    <property type="entry name" value="PDZ_sf"/>
</dbReference>
<dbReference type="Pfam" id="PF01498">
    <property type="entry name" value="HTH_Tnp_Tc3_2"/>
    <property type="match status" value="1"/>
</dbReference>
<organism evidence="2 3">
    <name type="scientific">Periplaneta americana</name>
    <name type="common">American cockroach</name>
    <name type="synonym">Blatta americana</name>
    <dbReference type="NCBI Taxonomy" id="6978"/>
    <lineage>
        <taxon>Eukaryota</taxon>
        <taxon>Metazoa</taxon>
        <taxon>Ecdysozoa</taxon>
        <taxon>Arthropoda</taxon>
        <taxon>Hexapoda</taxon>
        <taxon>Insecta</taxon>
        <taxon>Pterygota</taxon>
        <taxon>Neoptera</taxon>
        <taxon>Polyneoptera</taxon>
        <taxon>Dictyoptera</taxon>
        <taxon>Blattodea</taxon>
        <taxon>Blattoidea</taxon>
        <taxon>Blattidae</taxon>
        <taxon>Blattinae</taxon>
        <taxon>Periplaneta</taxon>
    </lineage>
</organism>
<dbReference type="SUPFAM" id="SSF50729">
    <property type="entry name" value="PH domain-like"/>
    <property type="match status" value="1"/>
</dbReference>
<dbReference type="PANTHER" id="PTHR46753:SF3">
    <property type="entry name" value="PDZ DOMAIN-CONTAINING PROTEIN"/>
    <property type="match status" value="1"/>
</dbReference>
<evidence type="ECO:0000313" key="2">
    <source>
        <dbReference type="EMBL" id="KAJ4444411.1"/>
    </source>
</evidence>
<evidence type="ECO:0000259" key="1">
    <source>
        <dbReference type="PROSITE" id="PS01179"/>
    </source>
</evidence>
<dbReference type="PROSITE" id="PS01179">
    <property type="entry name" value="PID"/>
    <property type="match status" value="1"/>
</dbReference>
<dbReference type="InterPro" id="IPR011993">
    <property type="entry name" value="PH-like_dom_sf"/>
</dbReference>
<keyword evidence="3" id="KW-1185">Reference proteome</keyword>
<dbReference type="InterPro" id="IPR006020">
    <property type="entry name" value="PTB/PI_dom"/>
</dbReference>
<dbReference type="EMBL" id="JAJSOF020000011">
    <property type="protein sequence ID" value="KAJ4444411.1"/>
    <property type="molecule type" value="Genomic_DNA"/>
</dbReference>
<comment type="caution">
    <text evidence="2">The sequence shown here is derived from an EMBL/GenBank/DDBJ whole genome shotgun (WGS) entry which is preliminary data.</text>
</comment>
<dbReference type="InterPro" id="IPR002492">
    <property type="entry name" value="Transposase_Tc1-like"/>
</dbReference>
<sequence>VRQKQPKCLYDETLSILGDEILGEIFLSVLLQCSRLQFKLQLYNSSFLDETWQLPQCAKLEFVPCKMLGICVCFVSGKAVIVGIKSDSVAAEDDKIEIGDILDELNGNHITTSKRGRLSTIMRKGYGQPVVVNIIKAHLPGTTDLYPPMISLLRRAHLDPEELRTQYTDRDRHSNGEVTGQLKKIPAAVRLTAVDLTRELMATTGANIHVTTVRRRLFEAGRRARKPIKKQLLTPVMCKKRLMWAKLHQHWTVNDWKNVLFSDESHFEVHGHRVSYVGKDPKKPGFDVSYIGCVATGKHGDVRQIDGAMNNVLFTNRNKSSKPSLFEIQEIGIKVTEKSNSKVILKHSYMEISSCGRTLSVPNHFAYIAGDASCNIAKTFTCFVFQCSNEEHIHTILQSIGKK</sequence>
<accession>A0ABQ8TE58</accession>
<dbReference type="Gene3D" id="2.30.29.30">
    <property type="entry name" value="Pleckstrin-homology domain (PH domain)/Phosphotyrosine-binding domain (PTB)"/>
    <property type="match status" value="1"/>
</dbReference>
<dbReference type="SUPFAM" id="SSF50156">
    <property type="entry name" value="PDZ domain-like"/>
    <property type="match status" value="1"/>
</dbReference>
<gene>
    <name evidence="2" type="ORF">ANN_06203</name>
</gene>
<reference evidence="2 3" key="1">
    <citation type="journal article" date="2022" name="Allergy">
        <title>Genome assembly and annotation of Periplaneta americana reveal a comprehensive cockroach allergen profile.</title>
        <authorList>
            <person name="Wang L."/>
            <person name="Xiong Q."/>
            <person name="Saelim N."/>
            <person name="Wang L."/>
            <person name="Nong W."/>
            <person name="Wan A.T."/>
            <person name="Shi M."/>
            <person name="Liu X."/>
            <person name="Cao Q."/>
            <person name="Hui J.H.L."/>
            <person name="Sookrung N."/>
            <person name="Leung T.F."/>
            <person name="Tungtrongchitr A."/>
            <person name="Tsui S.K.W."/>
        </authorList>
    </citation>
    <scope>NUCLEOTIDE SEQUENCE [LARGE SCALE GENOMIC DNA]</scope>
    <source>
        <strain evidence="2">PWHHKU_190912</strain>
    </source>
</reference>
<proteinExistence type="predicted"/>
<dbReference type="Proteomes" id="UP001148838">
    <property type="component" value="Unassembled WGS sequence"/>
</dbReference>
<evidence type="ECO:0000313" key="3">
    <source>
        <dbReference type="Proteomes" id="UP001148838"/>
    </source>
</evidence>
<dbReference type="Pfam" id="PF00640">
    <property type="entry name" value="PID"/>
    <property type="match status" value="1"/>
</dbReference>
<protein>
    <recommendedName>
        <fullName evidence="1">PID domain-containing protein</fullName>
    </recommendedName>
</protein>
<name>A0ABQ8TE58_PERAM</name>
<dbReference type="PANTHER" id="PTHR46753">
    <property type="entry name" value="FYVE AND COILED-COIL DOMAIN-CONTAINING PROTEIN 1"/>
    <property type="match status" value="1"/>
</dbReference>